<evidence type="ECO:0000313" key="2">
    <source>
        <dbReference type="Proteomes" id="UP000823927"/>
    </source>
</evidence>
<protein>
    <submittedName>
        <fullName evidence="1">Uncharacterized protein</fullName>
    </submittedName>
</protein>
<accession>A0A9D1F704</accession>
<dbReference type="AlphaFoldDB" id="A0A9D1F704"/>
<dbReference type="Proteomes" id="UP000823927">
    <property type="component" value="Unassembled WGS sequence"/>
</dbReference>
<proteinExistence type="predicted"/>
<name>A0A9D1F704_9FIRM</name>
<reference evidence="1" key="2">
    <citation type="journal article" date="2021" name="PeerJ">
        <title>Extensive microbial diversity within the chicken gut microbiome revealed by metagenomics and culture.</title>
        <authorList>
            <person name="Gilroy R."/>
            <person name="Ravi A."/>
            <person name="Getino M."/>
            <person name="Pursley I."/>
            <person name="Horton D.L."/>
            <person name="Alikhan N.F."/>
            <person name="Baker D."/>
            <person name="Gharbi K."/>
            <person name="Hall N."/>
            <person name="Watson M."/>
            <person name="Adriaenssens E.M."/>
            <person name="Foster-Nyarko E."/>
            <person name="Jarju S."/>
            <person name="Secka A."/>
            <person name="Antonio M."/>
            <person name="Oren A."/>
            <person name="Chaudhuri R.R."/>
            <person name="La Ragione R."/>
            <person name="Hildebrand F."/>
            <person name="Pallen M.J."/>
        </authorList>
    </citation>
    <scope>NUCLEOTIDE SEQUENCE</scope>
    <source>
        <strain evidence="1">CHK178-757</strain>
    </source>
</reference>
<organism evidence="1 2">
    <name type="scientific">Candidatus Scybalocola faecigallinarum</name>
    <dbReference type="NCBI Taxonomy" id="2840941"/>
    <lineage>
        <taxon>Bacteria</taxon>
        <taxon>Bacillati</taxon>
        <taxon>Bacillota</taxon>
        <taxon>Clostridia</taxon>
        <taxon>Lachnospirales</taxon>
        <taxon>Lachnospiraceae</taxon>
        <taxon>Lachnospiraceae incertae sedis</taxon>
        <taxon>Candidatus Scybalocola (ex Gilroy et al. 2021)</taxon>
    </lineage>
</organism>
<reference evidence="1" key="1">
    <citation type="submission" date="2020-10" db="EMBL/GenBank/DDBJ databases">
        <authorList>
            <person name="Gilroy R."/>
        </authorList>
    </citation>
    <scope>NUCLEOTIDE SEQUENCE</scope>
    <source>
        <strain evidence="1">CHK178-757</strain>
    </source>
</reference>
<gene>
    <name evidence="1" type="ORF">IAB46_13710</name>
</gene>
<sequence>MKQNCTNPVIYEAFAGMCKILKEEGGIMYKEMAIDMDIEFSIFSKMLWGKRPISEKYVKKIFMYFSNTRFAPYNAAFLEYIRAVLKISESSMIYKKMKAMSFEDLIHYLFYEFDIKEIGEAVDLKRLFLFYLSKYFGQILEEKANESMGYAVIEDDQIRLLEQKLELIPNSIIEIGRPKENGWDSKICIMVCPSQWHGEREILSNPLFIENFSDCMVVRLKEDRLENLCTMDRAENIGGALAEFEVLHTGKIYRSARELAEMIFRKVCKVQ</sequence>
<comment type="caution">
    <text evidence="1">The sequence shown here is derived from an EMBL/GenBank/DDBJ whole genome shotgun (WGS) entry which is preliminary data.</text>
</comment>
<dbReference type="EMBL" id="DVIT01000059">
    <property type="protein sequence ID" value="HIS48579.1"/>
    <property type="molecule type" value="Genomic_DNA"/>
</dbReference>
<evidence type="ECO:0000313" key="1">
    <source>
        <dbReference type="EMBL" id="HIS48579.1"/>
    </source>
</evidence>